<dbReference type="InterPro" id="IPR022476">
    <property type="entry name" value="Spore_YabP/YqfC"/>
</dbReference>
<keyword evidence="2" id="KW-1185">Reference proteome</keyword>
<name>F4LSS2_TEPAE</name>
<organism evidence="1 2">
    <name type="scientific">Tepidanaerobacter acetatoxydans (strain DSM 21804 / JCM 16047 / Re1)</name>
    <dbReference type="NCBI Taxonomy" id="1209989"/>
    <lineage>
        <taxon>Bacteria</taxon>
        <taxon>Bacillati</taxon>
        <taxon>Bacillota</taxon>
        <taxon>Clostridia</taxon>
        <taxon>Thermosediminibacterales</taxon>
        <taxon>Tepidanaerobacteraceae</taxon>
        <taxon>Tepidanaerobacter</taxon>
    </lineage>
</organism>
<dbReference type="Proteomes" id="UP000010802">
    <property type="component" value="Chromosome"/>
</dbReference>
<dbReference type="OrthoDB" id="9795125at2"/>
<dbReference type="Gene3D" id="2.60.40.2000">
    <property type="match status" value="1"/>
</dbReference>
<evidence type="ECO:0000313" key="1">
    <source>
        <dbReference type="EMBL" id="CCP24880.1"/>
    </source>
</evidence>
<dbReference type="InterPro" id="IPR012504">
    <property type="entry name" value="Spore_YabP"/>
</dbReference>
<dbReference type="KEGG" id="tep:TepRe1_0176"/>
<dbReference type="NCBIfam" id="TIGR02892">
    <property type="entry name" value="spore_yabP"/>
    <property type="match status" value="1"/>
</dbReference>
<dbReference type="HOGENOM" id="CLU_168343_2_0_9"/>
<gene>
    <name evidence="1" type="ordered locus">TEPIRE1_0190</name>
</gene>
<protein>
    <submittedName>
        <fullName evidence="1">Sporulation protein YabP</fullName>
    </submittedName>
</protein>
<dbReference type="AlphaFoldDB" id="F4LSS2"/>
<dbReference type="PATRIC" id="fig|1209989.3.peg.212"/>
<dbReference type="InterPro" id="IPR038705">
    <property type="entry name" value="YabP_sf"/>
</dbReference>
<proteinExistence type="predicted"/>
<dbReference type="PIRSF" id="PIRSF011576">
    <property type="entry name" value="YabP"/>
    <property type="match status" value="1"/>
</dbReference>
<dbReference type="STRING" id="1209989.TepRe1_0176"/>
<sequence>MEENTRHKIVLTNRESLDVDGVINVEKFTDEDIMLETDQGMLNIKGEKMYMKQLNLDAGVIAIEGLVKSMTYHEGSTSGQKEKSLLSRLLK</sequence>
<reference evidence="2" key="1">
    <citation type="journal article" date="2013" name="Genome Announc.">
        <title>First genome sequence of a syntrophic acetate-oxidizing bacterium, Tepidanaerobacter acetatoxydans strain Re1.</title>
        <authorList>
            <person name="Manzoor S."/>
            <person name="Bongcam-Rudloff E."/>
            <person name="Schnurer A."/>
            <person name="Muller B."/>
        </authorList>
    </citation>
    <scope>NUCLEOTIDE SEQUENCE [LARGE SCALE GENOMIC DNA]</scope>
    <source>
        <strain evidence="2">Re1</strain>
    </source>
</reference>
<dbReference type="RefSeq" id="WP_013777309.1">
    <property type="nucleotide sequence ID" value="NC_015519.1"/>
</dbReference>
<evidence type="ECO:0000313" key="2">
    <source>
        <dbReference type="Proteomes" id="UP000010802"/>
    </source>
</evidence>
<dbReference type="eggNOG" id="ENOG5032YWW">
    <property type="taxonomic scope" value="Bacteria"/>
</dbReference>
<accession>F4LSS2</accession>
<accession>L0RVJ4</accession>
<dbReference type="Pfam" id="PF07873">
    <property type="entry name" value="YabP"/>
    <property type="match status" value="1"/>
</dbReference>
<dbReference type="KEGG" id="tae:TepiRe1_0190"/>
<dbReference type="GO" id="GO:0030435">
    <property type="term" value="P:sporulation resulting in formation of a cellular spore"/>
    <property type="evidence" value="ECO:0007669"/>
    <property type="project" value="InterPro"/>
</dbReference>
<dbReference type="EMBL" id="HF563609">
    <property type="protein sequence ID" value="CCP24880.1"/>
    <property type="molecule type" value="Genomic_DNA"/>
</dbReference>